<protein>
    <recommendedName>
        <fullName evidence="4">DUF2125 domain-containing protein</fullName>
    </recommendedName>
</protein>
<dbReference type="RefSeq" id="WP_235224179.1">
    <property type="nucleotide sequence ID" value="NZ_JAKGAQ010000001.1"/>
</dbReference>
<name>A0ABS9CUG4_9RHOB</name>
<organism evidence="2 3">
    <name type="scientific">Octadecabacter dasysiphoniae</name>
    <dbReference type="NCBI Taxonomy" id="2909341"/>
    <lineage>
        <taxon>Bacteria</taxon>
        <taxon>Pseudomonadati</taxon>
        <taxon>Pseudomonadota</taxon>
        <taxon>Alphaproteobacteria</taxon>
        <taxon>Rhodobacterales</taxon>
        <taxon>Roseobacteraceae</taxon>
        <taxon>Octadecabacter</taxon>
    </lineage>
</organism>
<keyword evidence="3" id="KW-1185">Reference proteome</keyword>
<dbReference type="Proteomes" id="UP001200557">
    <property type="component" value="Unassembled WGS sequence"/>
</dbReference>
<sequence>MKKVAAAALIAAIAAPLAAQEQMTRTSCQESYQRAADLVSPNDATVGLQIQFTRVTPDGWCQFLGTDPGFDTAPFASFDWRLEDSARWTRDGVPPLAVEVRIDGFTPEDTPPNGQTAIPSLSIEATLRQDPDAGMVILERAVVTNDFGDVLSVSGVFERVFLSSPSMMQVSMGSATFKAGLLSMTLGGEIENPFGFRGEVNVTGTPKSQSEAAFDAITRLPDGLMNDASRAELMAFSADLPKPVGTLEVSVASERGLGLMQVGSAMYSGFTSVMDEGTMSNEMEIMFDGLTVDANWSPAAQVAD</sequence>
<evidence type="ECO:0008006" key="4">
    <source>
        <dbReference type="Google" id="ProtNLM"/>
    </source>
</evidence>
<reference evidence="2 3" key="1">
    <citation type="submission" date="2022-01" db="EMBL/GenBank/DDBJ databases">
        <title>Octadecabacter sp. nov., isolated from a marine alga.</title>
        <authorList>
            <person name="Jin M.S."/>
            <person name="Kim H.M."/>
            <person name="Han D.M."/>
            <person name="Jung J.J."/>
            <person name="Jeon C.O."/>
        </authorList>
    </citation>
    <scope>NUCLEOTIDE SEQUENCE [LARGE SCALE GENOMIC DNA]</scope>
    <source>
        <strain evidence="2 3">G9-8</strain>
    </source>
</reference>
<dbReference type="EMBL" id="JAKGAQ010000001">
    <property type="protein sequence ID" value="MCF2870060.1"/>
    <property type="molecule type" value="Genomic_DNA"/>
</dbReference>
<evidence type="ECO:0000313" key="3">
    <source>
        <dbReference type="Proteomes" id="UP001200557"/>
    </source>
</evidence>
<comment type="caution">
    <text evidence="2">The sequence shown here is derived from an EMBL/GenBank/DDBJ whole genome shotgun (WGS) entry which is preliminary data.</text>
</comment>
<feature type="signal peptide" evidence="1">
    <location>
        <begin position="1"/>
        <end position="19"/>
    </location>
</feature>
<accession>A0ABS9CUG4</accession>
<keyword evidence="1" id="KW-0732">Signal</keyword>
<evidence type="ECO:0000256" key="1">
    <source>
        <dbReference type="SAM" id="SignalP"/>
    </source>
</evidence>
<gene>
    <name evidence="2" type="ORF">L0664_03180</name>
</gene>
<proteinExistence type="predicted"/>
<feature type="chain" id="PRO_5045915495" description="DUF2125 domain-containing protein" evidence="1">
    <location>
        <begin position="20"/>
        <end position="304"/>
    </location>
</feature>
<evidence type="ECO:0000313" key="2">
    <source>
        <dbReference type="EMBL" id="MCF2870060.1"/>
    </source>
</evidence>